<proteinExistence type="predicted"/>
<sequence>MIMVKSLHSILQFTPISFIFLLLSSQPMYAQQWQLKGRLVEKVDRTTPLDAAEILVSPLGGDVTSSSLSDEEGRFALSLSSGKYVFRYRQLGDILKTDTLDVQADTDLGDIPLEIKKYTMKEVTVTSQRRMLSQKAGKLVYLVQNSPFAQGFSTRDLLHNIPRIDPTSEEIKIIGKSNVLVLVDGHRVNLEGKDLDMYLRTLPSENISKIELITNPSARFDAAGNSGVLNIILKSKPVGFDGKIHTLLTQRTHFAAEEGADLSFSSGNFSVEYKVDNSNEKRPQKMKSSYIYPTYTRVTNDYTLNRYDILSQNLNSSYQIGHVKIGFFSTLNRSRNKGFHKGEMNFSDGSYPSNTYSEQTHDKYRLETISPYVEWKLDSIGKKLTLNYNYIHLSDDVNQVYDSGSAHPFSSSWDNYSNVVNTLSADLNLPFTWLNFEVGGKYSHFRTNNISDYGGSNGFLFKETITALYADVHRNFGPFYAKAGLRYEHTSNNGITLGGLTVSNKYHHWFPFAEFSYNPSDDHSFSLGYSKRINRPSMNNMDPTKVYRDTYSYSEGNDRLVPSIMDNLEFNYVFKGNLNVDLYYYHTSDAIQSLIQVVDDLYTKYYPKNCLTINTYGGDVSYNFSWGKFNLYTSASMYYLKAKSMAEELDDSDLKSLNTTLSANLSYRYKAMTIFANYYHVFPGVEESFHTGNIDCLGLGCKINLLKNKLLLNVLAQDIFGGTKAHNRVAYNDYMFRNNIDNDNTSLRVGLTYNFGKHKAKRTDVNINNSEMNRLPDIKK</sequence>
<keyword evidence="5" id="KW-0675">Receptor</keyword>
<evidence type="ECO:0000256" key="1">
    <source>
        <dbReference type="ARBA" id="ARBA00004442"/>
    </source>
</evidence>
<evidence type="ECO:0000256" key="2">
    <source>
        <dbReference type="ARBA" id="ARBA00023136"/>
    </source>
</evidence>
<dbReference type="Pfam" id="PF14905">
    <property type="entry name" value="OMP_b-brl_3"/>
    <property type="match status" value="1"/>
</dbReference>
<keyword evidence="3" id="KW-0998">Cell outer membrane</keyword>
<feature type="domain" description="Outer membrane protein beta-barrel" evidence="4">
    <location>
        <begin position="375"/>
        <end position="753"/>
    </location>
</feature>
<dbReference type="EMBL" id="CP054010">
    <property type="protein sequence ID" value="QKH88031.1"/>
    <property type="molecule type" value="Genomic_DNA"/>
</dbReference>
<dbReference type="Proteomes" id="UP000500843">
    <property type="component" value="Chromosome 1"/>
</dbReference>
<keyword evidence="2" id="KW-0472">Membrane</keyword>
<dbReference type="Gene3D" id="2.170.130.10">
    <property type="entry name" value="TonB-dependent receptor, plug domain"/>
    <property type="match status" value="1"/>
</dbReference>
<protein>
    <submittedName>
        <fullName evidence="5">TonB-dependent receptor</fullName>
    </submittedName>
</protein>
<dbReference type="PANTHER" id="PTHR40980:SF4">
    <property type="entry name" value="TONB-DEPENDENT RECEPTOR-LIKE BETA-BARREL DOMAIN-CONTAINING PROTEIN"/>
    <property type="match status" value="1"/>
</dbReference>
<gene>
    <name evidence="5" type="ORF">FIU21_03415</name>
</gene>
<dbReference type="SUPFAM" id="SSF56935">
    <property type="entry name" value="Porins"/>
    <property type="match status" value="1"/>
</dbReference>
<dbReference type="AlphaFoldDB" id="A0A7D4GR95"/>
<reference evidence="5 6" key="1">
    <citation type="submission" date="2020-05" db="EMBL/GenBank/DDBJ databases">
        <title>FDA dAtabase for Regulatory Grade micrObial Sequences (FDA-ARGOS): Supporting development and validation of Infectious Disease Dx tests.</title>
        <authorList>
            <person name="Moreno J."/>
            <person name="Tallon L."/>
            <person name="Sadzewicz L."/>
            <person name="Zhao X."/>
            <person name="Vavikolanu K."/>
            <person name="Mehta A."/>
            <person name="Aluvathingal J."/>
            <person name="Nadendla S."/>
            <person name="Myers T."/>
            <person name="Yan Y."/>
            <person name="Sichtig H."/>
        </authorList>
    </citation>
    <scope>NUCLEOTIDE SEQUENCE [LARGE SCALE GENOMIC DNA]</scope>
    <source>
        <strain evidence="5 6">FDAARGOS_760</strain>
    </source>
</reference>
<comment type="subcellular location">
    <subcellularLocation>
        <location evidence="1">Cell outer membrane</location>
    </subcellularLocation>
</comment>
<dbReference type="GO" id="GO:0009279">
    <property type="term" value="C:cell outer membrane"/>
    <property type="evidence" value="ECO:0007669"/>
    <property type="project" value="UniProtKB-SubCell"/>
</dbReference>
<evidence type="ECO:0000313" key="6">
    <source>
        <dbReference type="Proteomes" id="UP000500843"/>
    </source>
</evidence>
<evidence type="ECO:0000256" key="3">
    <source>
        <dbReference type="ARBA" id="ARBA00023237"/>
    </source>
</evidence>
<organism evidence="5 6">
    <name type="scientific">Prevotella melaninogenica</name>
    <dbReference type="NCBI Taxonomy" id="28132"/>
    <lineage>
        <taxon>Bacteria</taxon>
        <taxon>Pseudomonadati</taxon>
        <taxon>Bacteroidota</taxon>
        <taxon>Bacteroidia</taxon>
        <taxon>Bacteroidales</taxon>
        <taxon>Prevotellaceae</taxon>
        <taxon>Prevotella</taxon>
    </lineage>
</organism>
<dbReference type="InterPro" id="IPR041700">
    <property type="entry name" value="OMP_b-brl_3"/>
</dbReference>
<dbReference type="Gene3D" id="2.40.170.20">
    <property type="entry name" value="TonB-dependent receptor, beta-barrel domain"/>
    <property type="match status" value="1"/>
</dbReference>
<accession>A0A7D4GR95</accession>
<evidence type="ECO:0000259" key="4">
    <source>
        <dbReference type="Pfam" id="PF14905"/>
    </source>
</evidence>
<evidence type="ECO:0000313" key="5">
    <source>
        <dbReference type="EMBL" id="QKH88031.1"/>
    </source>
</evidence>
<dbReference type="InterPro" id="IPR037066">
    <property type="entry name" value="Plug_dom_sf"/>
</dbReference>
<name>A0A7D4GR95_9BACT</name>
<dbReference type="InterPro" id="IPR036942">
    <property type="entry name" value="Beta-barrel_TonB_sf"/>
</dbReference>
<dbReference type="PANTHER" id="PTHR40980">
    <property type="entry name" value="PLUG DOMAIN-CONTAINING PROTEIN"/>
    <property type="match status" value="1"/>
</dbReference>